<dbReference type="EMBL" id="JAACXV010000036">
    <property type="protein sequence ID" value="KAF7286137.1"/>
    <property type="molecule type" value="Genomic_DNA"/>
</dbReference>
<organism evidence="1 2">
    <name type="scientific">Rhynchophorus ferrugineus</name>
    <name type="common">Red palm weevil</name>
    <name type="synonym">Curculio ferrugineus</name>
    <dbReference type="NCBI Taxonomy" id="354439"/>
    <lineage>
        <taxon>Eukaryota</taxon>
        <taxon>Metazoa</taxon>
        <taxon>Ecdysozoa</taxon>
        <taxon>Arthropoda</taxon>
        <taxon>Hexapoda</taxon>
        <taxon>Insecta</taxon>
        <taxon>Pterygota</taxon>
        <taxon>Neoptera</taxon>
        <taxon>Endopterygota</taxon>
        <taxon>Coleoptera</taxon>
        <taxon>Polyphaga</taxon>
        <taxon>Cucujiformia</taxon>
        <taxon>Curculionidae</taxon>
        <taxon>Dryophthorinae</taxon>
        <taxon>Rhynchophorus</taxon>
    </lineage>
</organism>
<name>A0A834J2C4_RHYFE</name>
<reference evidence="1" key="1">
    <citation type="submission" date="2020-08" db="EMBL/GenBank/DDBJ databases">
        <title>Genome sequencing and assembly of the red palm weevil Rhynchophorus ferrugineus.</title>
        <authorList>
            <person name="Dias G.B."/>
            <person name="Bergman C.M."/>
            <person name="Manee M."/>
        </authorList>
    </citation>
    <scope>NUCLEOTIDE SEQUENCE</scope>
    <source>
        <strain evidence="1">AA-2017</strain>
        <tissue evidence="1">Whole larva</tissue>
    </source>
</reference>
<gene>
    <name evidence="1" type="ORF">GWI33_007386</name>
</gene>
<dbReference type="OrthoDB" id="6773364at2759"/>
<protein>
    <submittedName>
        <fullName evidence="1">Uncharacterized protein</fullName>
    </submittedName>
</protein>
<comment type="caution">
    <text evidence="1">The sequence shown here is derived from an EMBL/GenBank/DDBJ whole genome shotgun (WGS) entry which is preliminary data.</text>
</comment>
<dbReference type="Proteomes" id="UP000625711">
    <property type="component" value="Unassembled WGS sequence"/>
</dbReference>
<proteinExistence type="predicted"/>
<evidence type="ECO:0000313" key="1">
    <source>
        <dbReference type="EMBL" id="KAF7286137.1"/>
    </source>
</evidence>
<sequence>MIACPIMDHTIGSPIVVHYNEGKIKKEQNEKSIDEYPSEVKDICWKICRSAEKICTQEQIIRANKLIEEEKSKRTVSEIIGIDDSTLRKRLKLNYTPASMGRCQEYIYSYCKASDERYCDLTLNALRKLIYEFVEADFMYL</sequence>
<evidence type="ECO:0000313" key="2">
    <source>
        <dbReference type="Proteomes" id="UP000625711"/>
    </source>
</evidence>
<accession>A0A834J2C4</accession>
<dbReference type="AlphaFoldDB" id="A0A834J2C4"/>
<keyword evidence="2" id="KW-1185">Reference proteome</keyword>